<evidence type="ECO:0000256" key="2">
    <source>
        <dbReference type="ARBA" id="ARBA00022553"/>
    </source>
</evidence>
<reference evidence="7" key="2">
    <citation type="submission" date="2021-04" db="EMBL/GenBank/DDBJ databases">
        <authorList>
            <person name="Gilroy R."/>
        </authorList>
    </citation>
    <scope>NUCLEOTIDE SEQUENCE</scope>
    <source>
        <strain evidence="7">ChiSjej3B21-8574</strain>
    </source>
</reference>
<evidence type="ECO:0000256" key="4">
    <source>
        <dbReference type="ARBA" id="ARBA00022679"/>
    </source>
</evidence>
<dbReference type="EMBL" id="DWWD01000042">
    <property type="protein sequence ID" value="HJC50978.1"/>
    <property type="molecule type" value="Genomic_DNA"/>
</dbReference>
<keyword evidence="4 7" id="KW-0808">Transferase</keyword>
<dbReference type="Pfam" id="PF00359">
    <property type="entry name" value="PTS_EIIA_2"/>
    <property type="match status" value="1"/>
</dbReference>
<dbReference type="CDD" id="cd00211">
    <property type="entry name" value="PTS_IIA_fru"/>
    <property type="match status" value="1"/>
</dbReference>
<evidence type="ECO:0000259" key="6">
    <source>
        <dbReference type="PROSITE" id="PS51094"/>
    </source>
</evidence>
<dbReference type="PROSITE" id="PS51094">
    <property type="entry name" value="PTS_EIIA_TYPE_2"/>
    <property type="match status" value="1"/>
</dbReference>
<sequence>MLPMINRNCMIRENEPLNKAEIIEKMVNVFHTEGYLNDRDLFHKDILAREEVFSTYIGYGIGLPHGKSDAVKDAGIAVAKLKHPVTWNEASGESVDLILMIAVKAGEGNDLHLQVISKLSRLLMHEDFRDQLKNGDLDELHAVLTEKLS</sequence>
<dbReference type="PANTHER" id="PTHR47738:SF2">
    <property type="entry name" value="PTS SYSTEM FRUCTOSE-LIKE EIIA COMPONENT"/>
    <property type="match status" value="1"/>
</dbReference>
<evidence type="ECO:0000256" key="1">
    <source>
        <dbReference type="ARBA" id="ARBA00022448"/>
    </source>
</evidence>
<dbReference type="EC" id="2.7.1.202" evidence="7"/>
<dbReference type="InterPro" id="IPR051541">
    <property type="entry name" value="PTS_SugarTrans_NitroReg"/>
</dbReference>
<proteinExistence type="predicted"/>
<evidence type="ECO:0000313" key="7">
    <source>
        <dbReference type="EMBL" id="HJC50978.1"/>
    </source>
</evidence>
<protein>
    <submittedName>
        <fullName evidence="7">Fructose PTS transporter subunit IIA</fullName>
        <ecNumber evidence="7">2.7.1.202</ecNumber>
    </submittedName>
</protein>
<evidence type="ECO:0000256" key="3">
    <source>
        <dbReference type="ARBA" id="ARBA00022597"/>
    </source>
</evidence>
<dbReference type="InterPro" id="IPR004715">
    <property type="entry name" value="PTS_IIA_fruc"/>
</dbReference>
<dbReference type="InterPro" id="IPR016152">
    <property type="entry name" value="PTrfase/Anion_transptr"/>
</dbReference>
<name>A0A9D2PJZ4_9FIRM</name>
<dbReference type="NCBIfam" id="TIGR00848">
    <property type="entry name" value="fruA"/>
    <property type="match status" value="1"/>
</dbReference>
<dbReference type="Proteomes" id="UP000823904">
    <property type="component" value="Unassembled WGS sequence"/>
</dbReference>
<keyword evidence="5" id="KW-0598">Phosphotransferase system</keyword>
<feature type="domain" description="PTS EIIA type-2" evidence="6">
    <location>
        <begin position="3"/>
        <end position="147"/>
    </location>
</feature>
<dbReference type="AlphaFoldDB" id="A0A9D2PJZ4"/>
<dbReference type="GO" id="GO:0008982">
    <property type="term" value="F:protein-N(PI)-phosphohistidine-sugar phosphotransferase activity"/>
    <property type="evidence" value="ECO:0007669"/>
    <property type="project" value="InterPro"/>
</dbReference>
<evidence type="ECO:0000313" key="8">
    <source>
        <dbReference type="Proteomes" id="UP000823904"/>
    </source>
</evidence>
<accession>A0A9D2PJZ4</accession>
<keyword evidence="2" id="KW-0597">Phosphoprotein</keyword>
<keyword evidence="1" id="KW-0813">Transport</keyword>
<keyword evidence="3" id="KW-0762">Sugar transport</keyword>
<evidence type="ECO:0000256" key="5">
    <source>
        <dbReference type="ARBA" id="ARBA00022683"/>
    </source>
</evidence>
<dbReference type="GO" id="GO:0009401">
    <property type="term" value="P:phosphoenolpyruvate-dependent sugar phosphotransferase system"/>
    <property type="evidence" value="ECO:0007669"/>
    <property type="project" value="UniProtKB-KW"/>
</dbReference>
<dbReference type="InterPro" id="IPR002178">
    <property type="entry name" value="PTS_EIIA_type-2_dom"/>
</dbReference>
<dbReference type="PANTHER" id="PTHR47738">
    <property type="entry name" value="PTS SYSTEM FRUCTOSE-LIKE EIIA COMPONENT-RELATED"/>
    <property type="match status" value="1"/>
</dbReference>
<dbReference type="Gene3D" id="3.40.930.10">
    <property type="entry name" value="Mannitol-specific EII, Chain A"/>
    <property type="match status" value="1"/>
</dbReference>
<comment type="caution">
    <text evidence="7">The sequence shown here is derived from an EMBL/GenBank/DDBJ whole genome shotgun (WGS) entry which is preliminary data.</text>
</comment>
<dbReference type="GO" id="GO:0016020">
    <property type="term" value="C:membrane"/>
    <property type="evidence" value="ECO:0007669"/>
    <property type="project" value="InterPro"/>
</dbReference>
<organism evidence="7 8">
    <name type="scientific">Candidatus Anaerostipes avistercoris</name>
    <dbReference type="NCBI Taxonomy" id="2838462"/>
    <lineage>
        <taxon>Bacteria</taxon>
        <taxon>Bacillati</taxon>
        <taxon>Bacillota</taxon>
        <taxon>Clostridia</taxon>
        <taxon>Lachnospirales</taxon>
        <taxon>Lachnospiraceae</taxon>
        <taxon>Anaerostipes</taxon>
    </lineage>
</organism>
<gene>
    <name evidence="7" type="ORF">H9754_10525</name>
</gene>
<dbReference type="SUPFAM" id="SSF55804">
    <property type="entry name" value="Phoshotransferase/anion transport protein"/>
    <property type="match status" value="1"/>
</dbReference>
<reference evidence="7" key="1">
    <citation type="journal article" date="2021" name="PeerJ">
        <title>Extensive microbial diversity within the chicken gut microbiome revealed by metagenomics and culture.</title>
        <authorList>
            <person name="Gilroy R."/>
            <person name="Ravi A."/>
            <person name="Getino M."/>
            <person name="Pursley I."/>
            <person name="Horton D.L."/>
            <person name="Alikhan N.F."/>
            <person name="Baker D."/>
            <person name="Gharbi K."/>
            <person name="Hall N."/>
            <person name="Watson M."/>
            <person name="Adriaenssens E.M."/>
            <person name="Foster-Nyarko E."/>
            <person name="Jarju S."/>
            <person name="Secka A."/>
            <person name="Antonio M."/>
            <person name="Oren A."/>
            <person name="Chaudhuri R.R."/>
            <person name="La Ragione R."/>
            <person name="Hildebrand F."/>
            <person name="Pallen M.J."/>
        </authorList>
    </citation>
    <scope>NUCLEOTIDE SEQUENCE</scope>
    <source>
        <strain evidence="7">ChiSjej3B21-8574</strain>
    </source>
</reference>